<protein>
    <submittedName>
        <fullName evidence="2">Helix-turn-helix domain-containing protein</fullName>
    </submittedName>
</protein>
<organism evidence="2 3">
    <name type="scientific">Ohtaekwangia koreensis</name>
    <dbReference type="NCBI Taxonomy" id="688867"/>
    <lineage>
        <taxon>Bacteria</taxon>
        <taxon>Pseudomonadati</taxon>
        <taxon>Bacteroidota</taxon>
        <taxon>Cytophagia</taxon>
        <taxon>Cytophagales</taxon>
        <taxon>Fulvivirgaceae</taxon>
        <taxon>Ohtaekwangia</taxon>
    </lineage>
</organism>
<accession>A0A1T5MA75</accession>
<sequence>MQKNNDKNSRKKFADRLKAIRESVNLSQEQIHYATGIIQTHISKIESGKISIGIDTVSTLSDFFGVEDFQLFQYDEPIPDPDLLRKNVHKYLLLHDINPHVFLKKSLMYAIREKILNSKFMDTPRLTKEIAGHLHDKYDVKFTTTRISDALEELRRKGLVEKLTTDKKSKFQYRKV</sequence>
<dbReference type="Proteomes" id="UP000190961">
    <property type="component" value="Unassembled WGS sequence"/>
</dbReference>
<dbReference type="Pfam" id="PF01381">
    <property type="entry name" value="HTH_3"/>
    <property type="match status" value="1"/>
</dbReference>
<dbReference type="InterPro" id="IPR001387">
    <property type="entry name" value="Cro/C1-type_HTH"/>
</dbReference>
<dbReference type="CDD" id="cd00093">
    <property type="entry name" value="HTH_XRE"/>
    <property type="match status" value="1"/>
</dbReference>
<feature type="domain" description="HTH cro/C1-type" evidence="1">
    <location>
        <begin position="17"/>
        <end position="72"/>
    </location>
</feature>
<dbReference type="SUPFAM" id="SSF47413">
    <property type="entry name" value="lambda repressor-like DNA-binding domains"/>
    <property type="match status" value="1"/>
</dbReference>
<dbReference type="InterPro" id="IPR010982">
    <property type="entry name" value="Lambda_DNA-bd_dom_sf"/>
</dbReference>
<evidence type="ECO:0000313" key="2">
    <source>
        <dbReference type="EMBL" id="SKC85045.1"/>
    </source>
</evidence>
<evidence type="ECO:0000259" key="1">
    <source>
        <dbReference type="PROSITE" id="PS50943"/>
    </source>
</evidence>
<dbReference type="GO" id="GO:0003677">
    <property type="term" value="F:DNA binding"/>
    <property type="evidence" value="ECO:0007669"/>
    <property type="project" value="InterPro"/>
</dbReference>
<evidence type="ECO:0000313" key="3">
    <source>
        <dbReference type="Proteomes" id="UP000190961"/>
    </source>
</evidence>
<dbReference type="RefSeq" id="WP_159453797.1">
    <property type="nucleotide sequence ID" value="NZ_FUZU01000004.1"/>
</dbReference>
<gene>
    <name evidence="2" type="ORF">SAMN05660236_4799</name>
</gene>
<keyword evidence="3" id="KW-1185">Reference proteome</keyword>
<dbReference type="PROSITE" id="PS50943">
    <property type="entry name" value="HTH_CROC1"/>
    <property type="match status" value="1"/>
</dbReference>
<dbReference type="AlphaFoldDB" id="A0A1T5MA75"/>
<dbReference type="Gene3D" id="1.10.260.40">
    <property type="entry name" value="lambda repressor-like DNA-binding domains"/>
    <property type="match status" value="1"/>
</dbReference>
<proteinExistence type="predicted"/>
<name>A0A1T5MA75_9BACT</name>
<dbReference type="STRING" id="688867.SAMN05660236_4799"/>
<reference evidence="2 3" key="1">
    <citation type="submission" date="2017-02" db="EMBL/GenBank/DDBJ databases">
        <authorList>
            <person name="Peterson S.W."/>
        </authorList>
    </citation>
    <scope>NUCLEOTIDE SEQUENCE [LARGE SCALE GENOMIC DNA]</scope>
    <source>
        <strain evidence="2 3">DSM 25262</strain>
    </source>
</reference>
<dbReference type="EMBL" id="FUZU01000004">
    <property type="protein sequence ID" value="SKC85045.1"/>
    <property type="molecule type" value="Genomic_DNA"/>
</dbReference>
<dbReference type="SMART" id="SM00530">
    <property type="entry name" value="HTH_XRE"/>
    <property type="match status" value="1"/>
</dbReference>